<dbReference type="Proteomes" id="UP001239111">
    <property type="component" value="Chromosome 2"/>
</dbReference>
<sequence length="609" mass="67316">MGWNLKPHRHPTLVISLFLLATLAAHFTPSLTVTTALASYSCERHLLPELTFSLSGSSLDWACGDSTRTFLESQGSYQPRNVIPTRLQIHGDHVVLAMPRFRPGVPFTLGSIRLKPKKLGSGSNWSAPSPIAPYPDDSQFFRNVDEEEKEDGSLCRGDELVNAVDLVLDPKEILWVLDTGVLNSLEHPKTKCPPKVVAIDVKSGEVTKVIDLSEFVLPNSRLQYLLVEHPHKTGVPKIRAQQKVFIYITDAATRSILVYDVLSESGHRVSLPESITEGCDRQDVLYAVLVKNKGPLRSAPLVYFTYLGSPRLFAVDTDSLRRGYVDGSVIDVGPKMSKIVLLGTDNGCAIFFRNDGQSDIYMWNTNTAFRAENFLMVQKGSECRLPTQVVPGYKRLMWVIESNFQDYIQNTVSCSGASEAQLINAYPSDYRLLQSVADFTAKRREEKKRQDLNKIPGEPWVDYPLYHEVPPTSFSCSHVPAVPGMYANVETGCQIGGTMWTVETLQDITSAAAAVIASAAATVASSAVDADDLELASAVQLFTYRYRDRAARAVPHHGVGATTRQSKITFTQRLVPQSRPRAWAPERPPLPVCQDAVIRGVVSETLPEI</sequence>
<evidence type="ECO:0000313" key="2">
    <source>
        <dbReference type="Proteomes" id="UP001239111"/>
    </source>
</evidence>
<name>A0ACC2P633_9HYME</name>
<protein>
    <submittedName>
        <fullName evidence="1">Uncharacterized protein</fullName>
    </submittedName>
</protein>
<dbReference type="EMBL" id="CM056742">
    <property type="protein sequence ID" value="KAJ8678891.1"/>
    <property type="molecule type" value="Genomic_DNA"/>
</dbReference>
<organism evidence="1 2">
    <name type="scientific">Eretmocerus hayati</name>
    <dbReference type="NCBI Taxonomy" id="131215"/>
    <lineage>
        <taxon>Eukaryota</taxon>
        <taxon>Metazoa</taxon>
        <taxon>Ecdysozoa</taxon>
        <taxon>Arthropoda</taxon>
        <taxon>Hexapoda</taxon>
        <taxon>Insecta</taxon>
        <taxon>Pterygota</taxon>
        <taxon>Neoptera</taxon>
        <taxon>Endopterygota</taxon>
        <taxon>Hymenoptera</taxon>
        <taxon>Apocrita</taxon>
        <taxon>Proctotrupomorpha</taxon>
        <taxon>Chalcidoidea</taxon>
        <taxon>Aphelinidae</taxon>
        <taxon>Aphelininae</taxon>
        <taxon>Eretmocerus</taxon>
    </lineage>
</organism>
<evidence type="ECO:0000313" key="1">
    <source>
        <dbReference type="EMBL" id="KAJ8678891.1"/>
    </source>
</evidence>
<accession>A0ACC2P633</accession>
<reference evidence="1" key="1">
    <citation type="submission" date="2023-04" db="EMBL/GenBank/DDBJ databases">
        <title>A chromosome-level genome assembly of the parasitoid wasp Eretmocerus hayati.</title>
        <authorList>
            <person name="Zhong Y."/>
            <person name="Liu S."/>
            <person name="Liu Y."/>
        </authorList>
    </citation>
    <scope>NUCLEOTIDE SEQUENCE</scope>
    <source>
        <strain evidence="1">ZJU_SS_LIU_2023</strain>
    </source>
</reference>
<keyword evidence="2" id="KW-1185">Reference proteome</keyword>
<comment type="caution">
    <text evidence="1">The sequence shown here is derived from an EMBL/GenBank/DDBJ whole genome shotgun (WGS) entry which is preliminary data.</text>
</comment>
<proteinExistence type="predicted"/>
<gene>
    <name evidence="1" type="ORF">QAD02_014678</name>
</gene>